<dbReference type="PIRSF" id="PIRSF017388">
    <property type="entry name" value="Esterase_lipase"/>
    <property type="match status" value="1"/>
</dbReference>
<evidence type="ECO:0000313" key="5">
    <source>
        <dbReference type="EMBL" id="GGL61690.1"/>
    </source>
</evidence>
<reference evidence="5" key="1">
    <citation type="journal article" date="2014" name="Int. J. Syst. Evol. Microbiol.">
        <title>Complete genome sequence of Corynebacterium casei LMG S-19264T (=DSM 44701T), isolated from a smear-ripened cheese.</title>
        <authorList>
            <consortium name="US DOE Joint Genome Institute (JGI-PGF)"/>
            <person name="Walter F."/>
            <person name="Albersmeier A."/>
            <person name="Kalinowski J."/>
            <person name="Ruckert C."/>
        </authorList>
    </citation>
    <scope>NUCLEOTIDE SEQUENCE</scope>
    <source>
        <strain evidence="5">JCM 15325</strain>
    </source>
</reference>
<evidence type="ECO:0000256" key="1">
    <source>
        <dbReference type="PIRSR" id="PIRSR017388-1"/>
    </source>
</evidence>
<dbReference type="AlphaFoldDB" id="A0A917S8H1"/>
<keyword evidence="6" id="KW-1185">Reference proteome</keyword>
<evidence type="ECO:0000259" key="4">
    <source>
        <dbReference type="Pfam" id="PF12146"/>
    </source>
</evidence>
<gene>
    <name evidence="5" type="ORF">GCM10007968_27090</name>
</gene>
<feature type="domain" description="Serine aminopeptidase S33" evidence="4">
    <location>
        <begin position="3"/>
        <end position="215"/>
    </location>
</feature>
<evidence type="ECO:0000256" key="2">
    <source>
        <dbReference type="PIRSR" id="PIRSR017388-2"/>
    </source>
</evidence>
<organism evidence="5 6">
    <name type="scientific">Sporolactobacillus putidus</name>
    <dbReference type="NCBI Taxonomy" id="492735"/>
    <lineage>
        <taxon>Bacteria</taxon>
        <taxon>Bacillati</taxon>
        <taxon>Bacillota</taxon>
        <taxon>Bacilli</taxon>
        <taxon>Bacillales</taxon>
        <taxon>Sporolactobacillaceae</taxon>
        <taxon>Sporolactobacillus</taxon>
    </lineage>
</organism>
<dbReference type="PANTHER" id="PTHR42886">
    <property type="entry name" value="RE40534P-RELATED"/>
    <property type="match status" value="1"/>
</dbReference>
<dbReference type="RefSeq" id="WP_188804262.1">
    <property type="nucleotide sequence ID" value="NZ_BMOK01000014.1"/>
</dbReference>
<feature type="binding site" evidence="2">
    <location>
        <position position="81"/>
    </location>
    <ligand>
        <name>substrate</name>
    </ligand>
</feature>
<keyword evidence="3" id="KW-0472">Membrane</keyword>
<dbReference type="EMBL" id="BMOK01000014">
    <property type="protein sequence ID" value="GGL61690.1"/>
    <property type="molecule type" value="Genomic_DNA"/>
</dbReference>
<sequence length="238" mass="27437">MQKELCVLIHGFAGNPQEVAPLAHALERKGYEVVTPLLPGHNSDKKRMEKITASDWLQVIEEIVRQAIDEKKDIHLIGFSMGAMIASIMASRYQIATLVLLSPSVYVFTPFVLKMRMEKFFQYIRKNRSLPVQTMLSNRALISSVPIHNVLQFQKIVRHAKRIFRHISVPICIIHGQMDETVDPKSSEWIFRAALSKEKELHYLPLSKHHICHDCEGDTVIQMVTAFLEKHHRRQLAR</sequence>
<name>A0A917S8H1_9BACL</name>
<dbReference type="Gene3D" id="3.40.50.1820">
    <property type="entry name" value="alpha/beta hydrolase"/>
    <property type="match status" value="1"/>
</dbReference>
<accession>A0A917S8H1</accession>
<dbReference type="SUPFAM" id="SSF53474">
    <property type="entry name" value="alpha/beta-Hydrolases"/>
    <property type="match status" value="1"/>
</dbReference>
<keyword evidence="3" id="KW-1133">Transmembrane helix</keyword>
<feature type="transmembrane region" description="Helical" evidence="3">
    <location>
        <begin position="93"/>
        <end position="113"/>
    </location>
</feature>
<feature type="active site" description="Charge relay system" evidence="1">
    <location>
        <position position="179"/>
    </location>
</feature>
<feature type="binding site" evidence="2">
    <location>
        <position position="12"/>
    </location>
    <ligand>
        <name>substrate</name>
    </ligand>
</feature>
<keyword evidence="3" id="KW-0812">Transmembrane</keyword>
<dbReference type="InterPro" id="IPR022742">
    <property type="entry name" value="Hydrolase_4"/>
</dbReference>
<feature type="active site" description="Charge relay system" evidence="1">
    <location>
        <position position="209"/>
    </location>
</feature>
<dbReference type="InterPro" id="IPR029058">
    <property type="entry name" value="AB_hydrolase_fold"/>
</dbReference>
<feature type="active site" description="Nucleophile" evidence="1">
    <location>
        <position position="80"/>
    </location>
</feature>
<comment type="caution">
    <text evidence="5">The sequence shown here is derived from an EMBL/GenBank/DDBJ whole genome shotgun (WGS) entry which is preliminary data.</text>
</comment>
<dbReference type="Pfam" id="PF12146">
    <property type="entry name" value="Hydrolase_4"/>
    <property type="match status" value="1"/>
</dbReference>
<evidence type="ECO:0000313" key="6">
    <source>
        <dbReference type="Proteomes" id="UP000654670"/>
    </source>
</evidence>
<proteinExistence type="predicted"/>
<evidence type="ECO:0000256" key="3">
    <source>
        <dbReference type="SAM" id="Phobius"/>
    </source>
</evidence>
<protein>
    <submittedName>
        <fullName evidence="5">Carboxylesterase</fullName>
    </submittedName>
</protein>
<dbReference type="Proteomes" id="UP000654670">
    <property type="component" value="Unassembled WGS sequence"/>
</dbReference>
<dbReference type="InterPro" id="IPR012354">
    <property type="entry name" value="Esterase_lipase"/>
</dbReference>
<dbReference type="GO" id="GO:0052689">
    <property type="term" value="F:carboxylic ester hydrolase activity"/>
    <property type="evidence" value="ECO:0007669"/>
    <property type="project" value="InterPro"/>
</dbReference>
<dbReference type="PANTHER" id="PTHR42886:SF29">
    <property type="entry name" value="PUMMELIG, ISOFORM A"/>
    <property type="match status" value="1"/>
</dbReference>
<reference evidence="5" key="2">
    <citation type="submission" date="2020-09" db="EMBL/GenBank/DDBJ databases">
        <authorList>
            <person name="Sun Q."/>
            <person name="Ohkuma M."/>
        </authorList>
    </citation>
    <scope>NUCLEOTIDE SEQUENCE</scope>
    <source>
        <strain evidence="5">JCM 15325</strain>
    </source>
</reference>